<dbReference type="Pfam" id="PF03446">
    <property type="entry name" value="NAD_binding_2"/>
    <property type="match status" value="1"/>
</dbReference>
<evidence type="ECO:0000313" key="6">
    <source>
        <dbReference type="EMBL" id="MFC4376248.1"/>
    </source>
</evidence>
<dbReference type="EC" id="1.1.-.-" evidence="6"/>
<dbReference type="PROSITE" id="PS00895">
    <property type="entry name" value="3_HYDROXYISOBUT_DH"/>
    <property type="match status" value="1"/>
</dbReference>
<dbReference type="PANTHER" id="PTHR22981:SF7">
    <property type="entry name" value="3-HYDROXYISOBUTYRATE DEHYDROGENASE, MITOCHONDRIAL"/>
    <property type="match status" value="1"/>
</dbReference>
<dbReference type="InterPro" id="IPR008927">
    <property type="entry name" value="6-PGluconate_DH-like_C_sf"/>
</dbReference>
<dbReference type="InterPro" id="IPR006115">
    <property type="entry name" value="6PGDH_NADP-bd"/>
</dbReference>
<name>A0ABV8VNT5_9NOCA</name>
<dbReference type="RefSeq" id="WP_378564641.1">
    <property type="nucleotide sequence ID" value="NZ_JBHSDL010000025.1"/>
</dbReference>
<sequence>MSDGGTVGFLGLGNMGAPMARRLVGRGAVDVAGFDPQESARATLAAVGGRVADTASAAVAGAGTVVLMLPASAVVEAVLGDPAVVGALRPGTIVVDMSSSEPLSTRRLAAELGSRGVAFVDAPVSGGVSGAAAGTLTIMCGGEAGAVAAVEPLLRELGTPTWVGASGAGHALKAINNLLAGVHLLAAAEGLAIGKRFGLDPELMLSVIDRASGRSEATATKLPRFVLPGTYDSGFAMRLMIKDMRVATELAATLDVPAGLGERGVEVWARAAADLGPDADQTEIARWVSDVG</sequence>
<evidence type="ECO:0000259" key="4">
    <source>
        <dbReference type="Pfam" id="PF03446"/>
    </source>
</evidence>
<accession>A0ABV8VNT5</accession>
<evidence type="ECO:0000259" key="5">
    <source>
        <dbReference type="Pfam" id="PF14833"/>
    </source>
</evidence>
<feature type="domain" description="6-phosphogluconate dehydrogenase NADP-binding" evidence="4">
    <location>
        <begin position="6"/>
        <end position="159"/>
    </location>
</feature>
<evidence type="ECO:0000256" key="1">
    <source>
        <dbReference type="ARBA" id="ARBA00009080"/>
    </source>
</evidence>
<keyword evidence="3" id="KW-0520">NAD</keyword>
<dbReference type="PIRSF" id="PIRSF000103">
    <property type="entry name" value="HIBADH"/>
    <property type="match status" value="1"/>
</dbReference>
<dbReference type="Pfam" id="PF14833">
    <property type="entry name" value="NAD_binding_11"/>
    <property type="match status" value="1"/>
</dbReference>
<keyword evidence="7" id="KW-1185">Reference proteome</keyword>
<dbReference type="InterPro" id="IPR015815">
    <property type="entry name" value="HIBADH-related"/>
</dbReference>
<dbReference type="GO" id="GO:0016491">
    <property type="term" value="F:oxidoreductase activity"/>
    <property type="evidence" value="ECO:0007669"/>
    <property type="project" value="UniProtKB-KW"/>
</dbReference>
<reference evidence="7" key="1">
    <citation type="journal article" date="2019" name="Int. J. Syst. Evol. Microbiol.">
        <title>The Global Catalogue of Microorganisms (GCM) 10K type strain sequencing project: providing services to taxonomists for standard genome sequencing and annotation.</title>
        <authorList>
            <consortium name="The Broad Institute Genomics Platform"/>
            <consortium name="The Broad Institute Genome Sequencing Center for Infectious Disease"/>
            <person name="Wu L."/>
            <person name="Ma J."/>
        </authorList>
    </citation>
    <scope>NUCLEOTIDE SEQUENCE [LARGE SCALE GENOMIC DNA]</scope>
    <source>
        <strain evidence="7">IBRC-M 10490</strain>
    </source>
</reference>
<proteinExistence type="inferred from homology"/>
<dbReference type="InterPro" id="IPR013328">
    <property type="entry name" value="6PGD_dom2"/>
</dbReference>
<dbReference type="PANTHER" id="PTHR22981">
    <property type="entry name" value="3-HYDROXYISOBUTYRATE DEHYDROGENASE-RELATED"/>
    <property type="match status" value="1"/>
</dbReference>
<comment type="similarity">
    <text evidence="1">Belongs to the HIBADH-related family.</text>
</comment>
<evidence type="ECO:0000256" key="3">
    <source>
        <dbReference type="ARBA" id="ARBA00023027"/>
    </source>
</evidence>
<dbReference type="Proteomes" id="UP001595844">
    <property type="component" value="Unassembled WGS sequence"/>
</dbReference>
<dbReference type="Gene3D" id="3.40.50.720">
    <property type="entry name" value="NAD(P)-binding Rossmann-like Domain"/>
    <property type="match status" value="1"/>
</dbReference>
<dbReference type="SUPFAM" id="SSF48179">
    <property type="entry name" value="6-phosphogluconate dehydrogenase C-terminal domain-like"/>
    <property type="match status" value="1"/>
</dbReference>
<dbReference type="Gene3D" id="1.10.1040.10">
    <property type="entry name" value="N-(1-d-carboxylethyl)-l-norvaline Dehydrogenase, domain 2"/>
    <property type="match status" value="1"/>
</dbReference>
<dbReference type="SUPFAM" id="SSF51735">
    <property type="entry name" value="NAD(P)-binding Rossmann-fold domains"/>
    <property type="match status" value="1"/>
</dbReference>
<evidence type="ECO:0000313" key="7">
    <source>
        <dbReference type="Proteomes" id="UP001595844"/>
    </source>
</evidence>
<dbReference type="InterPro" id="IPR002204">
    <property type="entry name" value="3-OH-isobutyrate_DH-rel_CS"/>
</dbReference>
<dbReference type="InterPro" id="IPR029154">
    <property type="entry name" value="HIBADH-like_NADP-bd"/>
</dbReference>
<comment type="caution">
    <text evidence="6">The sequence shown here is derived from an EMBL/GenBank/DDBJ whole genome shotgun (WGS) entry which is preliminary data.</text>
</comment>
<feature type="domain" description="3-hydroxyisobutyrate dehydrogenase-like NAD-binding" evidence="5">
    <location>
        <begin position="167"/>
        <end position="287"/>
    </location>
</feature>
<organism evidence="6 7">
    <name type="scientific">Nocardia halotolerans</name>
    <dbReference type="NCBI Taxonomy" id="1755878"/>
    <lineage>
        <taxon>Bacteria</taxon>
        <taxon>Bacillati</taxon>
        <taxon>Actinomycetota</taxon>
        <taxon>Actinomycetes</taxon>
        <taxon>Mycobacteriales</taxon>
        <taxon>Nocardiaceae</taxon>
        <taxon>Nocardia</taxon>
    </lineage>
</organism>
<dbReference type="EMBL" id="JBHSDL010000025">
    <property type="protein sequence ID" value="MFC4376248.1"/>
    <property type="molecule type" value="Genomic_DNA"/>
</dbReference>
<keyword evidence="2 6" id="KW-0560">Oxidoreductase</keyword>
<protein>
    <submittedName>
        <fullName evidence="6">NAD(P)-dependent oxidoreductase</fullName>
        <ecNumber evidence="6">1.1.-.-</ecNumber>
    </submittedName>
</protein>
<gene>
    <name evidence="6" type="ORF">ACFO5K_19300</name>
</gene>
<dbReference type="InterPro" id="IPR036291">
    <property type="entry name" value="NAD(P)-bd_dom_sf"/>
</dbReference>
<evidence type="ECO:0000256" key="2">
    <source>
        <dbReference type="ARBA" id="ARBA00023002"/>
    </source>
</evidence>